<keyword evidence="1 6" id="KW-0285">Flavoprotein</keyword>
<dbReference type="EC" id="1.14.-.-" evidence="9"/>
<evidence type="ECO:0000256" key="2">
    <source>
        <dbReference type="ARBA" id="ARBA00022643"/>
    </source>
</evidence>
<dbReference type="AlphaFoldDB" id="A0A6N7Z023"/>
<organism evidence="9 10">
    <name type="scientific">Amycolatopsis pithecellobii</name>
    <dbReference type="NCBI Taxonomy" id="664692"/>
    <lineage>
        <taxon>Bacteria</taxon>
        <taxon>Bacillati</taxon>
        <taxon>Actinomycetota</taxon>
        <taxon>Actinomycetes</taxon>
        <taxon>Pseudonocardiales</taxon>
        <taxon>Pseudonocardiaceae</taxon>
        <taxon>Amycolatopsis</taxon>
    </lineage>
</organism>
<evidence type="ECO:0000256" key="1">
    <source>
        <dbReference type="ARBA" id="ARBA00022630"/>
    </source>
</evidence>
<feature type="binding site" evidence="6">
    <location>
        <position position="219"/>
    </location>
    <ligand>
        <name>FMN</name>
        <dbReference type="ChEBI" id="CHEBI:58210"/>
    </ligand>
</feature>
<dbReference type="InterPro" id="IPR036661">
    <property type="entry name" value="Luciferase-like_sf"/>
</dbReference>
<dbReference type="Pfam" id="PF00296">
    <property type="entry name" value="Bac_luciferase"/>
    <property type="match status" value="1"/>
</dbReference>
<keyword evidence="10" id="KW-1185">Reference proteome</keyword>
<dbReference type="Gene3D" id="3.20.20.30">
    <property type="entry name" value="Luciferase-like domain"/>
    <property type="match status" value="1"/>
</dbReference>
<comment type="caution">
    <text evidence="9">The sequence shown here is derived from an EMBL/GenBank/DDBJ whole genome shotgun (WGS) entry which is preliminary data.</text>
</comment>
<feature type="binding site" evidence="6">
    <location>
        <position position="98"/>
    </location>
    <ligand>
        <name>FMN</name>
        <dbReference type="ChEBI" id="CHEBI:58210"/>
    </ligand>
</feature>
<evidence type="ECO:0000256" key="5">
    <source>
        <dbReference type="ARBA" id="ARBA00033748"/>
    </source>
</evidence>
<feature type="binding site" evidence="6">
    <location>
        <position position="220"/>
    </location>
    <ligand>
        <name>FMN</name>
        <dbReference type="ChEBI" id="CHEBI:58210"/>
    </ligand>
</feature>
<sequence>MMPDSPQMCLNLFLSVAGYHAGAWRRPDSRVEELTTLGRTAEIVRQAEDAKLDAVFIADLLGWHDNDFGKHPRMHPLEPITTLAALAGLTERIGLIGTVSTSYTEPYNLARYFASLDHLSGGRAGWNIVTSYGGGEQFGRDREPHDERYARATEYLEVVCALWDSWDADAVVNDRAGGTWARADRIHRIDHAGPYYQVAGPLNIPRSPQGRPVFAQAGSSEAGMAFGSTFGDVIFTAQPDLASARRFRETFRGRVRVRGRDPGSVKVLPGLMPIIGPSERAARELADEIADAIDYPSAVRALEWVLGDLGLADRDPDGPLPVELLKPPEEFDGGRTRYEILYRLAVHERYTIRELLRYRARAAGHHPVIGTAGQVAEEMIEWFDGGAADGFNLLVPHLPGGLDAITGELVPILRERGYFRAEYAGTTLREHLGLDVPGPAGRDDAGRPDRASSRSTFVKGI</sequence>
<feature type="domain" description="Luciferase-like" evidence="8">
    <location>
        <begin position="29"/>
        <end position="387"/>
    </location>
</feature>
<dbReference type="PANTHER" id="PTHR30011">
    <property type="entry name" value="ALKANESULFONATE MONOOXYGENASE-RELATED"/>
    <property type="match status" value="1"/>
</dbReference>
<keyword evidence="4 9" id="KW-0503">Monooxygenase</keyword>
<evidence type="ECO:0000256" key="7">
    <source>
        <dbReference type="SAM" id="MobiDB-lite"/>
    </source>
</evidence>
<dbReference type="Proteomes" id="UP000440096">
    <property type="component" value="Unassembled WGS sequence"/>
</dbReference>
<dbReference type="NCBIfam" id="TIGR03860">
    <property type="entry name" value="FMN_nitrolo"/>
    <property type="match status" value="1"/>
</dbReference>
<dbReference type="GO" id="GO:0004497">
    <property type="term" value="F:monooxygenase activity"/>
    <property type="evidence" value="ECO:0007669"/>
    <property type="project" value="UniProtKB-KW"/>
</dbReference>
<dbReference type="InterPro" id="IPR011251">
    <property type="entry name" value="Luciferase-like_dom"/>
</dbReference>
<evidence type="ECO:0000256" key="4">
    <source>
        <dbReference type="ARBA" id="ARBA00023033"/>
    </source>
</evidence>
<proteinExistence type="inferred from homology"/>
<dbReference type="InterPro" id="IPR051260">
    <property type="entry name" value="Diverse_substr_monoxygenases"/>
</dbReference>
<gene>
    <name evidence="9" type="ORF">GKO32_27070</name>
</gene>
<dbReference type="PANTHER" id="PTHR30011:SF16">
    <property type="entry name" value="C2H2 FINGER DOMAIN TRANSCRIPTION FACTOR (EUROFUNG)-RELATED"/>
    <property type="match status" value="1"/>
</dbReference>
<dbReference type="PIRSF" id="PIRSF000337">
    <property type="entry name" value="NTA_MOA"/>
    <property type="match status" value="1"/>
</dbReference>
<feature type="compositionally biased region" description="Basic and acidic residues" evidence="7">
    <location>
        <begin position="441"/>
        <end position="452"/>
    </location>
</feature>
<dbReference type="OrthoDB" id="9135350at2"/>
<dbReference type="GO" id="GO:0016705">
    <property type="term" value="F:oxidoreductase activity, acting on paired donors, with incorporation or reduction of molecular oxygen"/>
    <property type="evidence" value="ECO:0007669"/>
    <property type="project" value="InterPro"/>
</dbReference>
<dbReference type="InterPro" id="IPR016215">
    <property type="entry name" value="NTA_MOA"/>
</dbReference>
<evidence type="ECO:0000256" key="3">
    <source>
        <dbReference type="ARBA" id="ARBA00023002"/>
    </source>
</evidence>
<protein>
    <submittedName>
        <fullName evidence="9">NtaA/DmoA family FMN-dependent monooxygenase</fullName>
        <ecNumber evidence="9">1.14.-.-</ecNumber>
    </submittedName>
</protein>
<accession>A0A6N7Z023</accession>
<feature type="region of interest" description="Disordered" evidence="7">
    <location>
        <begin position="434"/>
        <end position="461"/>
    </location>
</feature>
<evidence type="ECO:0000313" key="10">
    <source>
        <dbReference type="Proteomes" id="UP000440096"/>
    </source>
</evidence>
<reference evidence="9 10" key="1">
    <citation type="submission" date="2019-11" db="EMBL/GenBank/DDBJ databases">
        <title>Draft genome of Amycolatopsis RM579.</title>
        <authorList>
            <person name="Duangmal K."/>
            <person name="Mingma R."/>
        </authorList>
    </citation>
    <scope>NUCLEOTIDE SEQUENCE [LARGE SCALE GENOMIC DNA]</scope>
    <source>
        <strain evidence="9 10">RM579</strain>
    </source>
</reference>
<evidence type="ECO:0000259" key="8">
    <source>
        <dbReference type="Pfam" id="PF00296"/>
    </source>
</evidence>
<comment type="similarity">
    <text evidence="5">Belongs to the NtaA/SnaA/DszA monooxygenase family.</text>
</comment>
<keyword evidence="3 9" id="KW-0560">Oxidoreductase</keyword>
<feature type="binding site" evidence="6">
    <location>
        <position position="59"/>
    </location>
    <ligand>
        <name>FMN</name>
        <dbReference type="ChEBI" id="CHEBI:58210"/>
    </ligand>
</feature>
<dbReference type="CDD" id="cd01095">
    <property type="entry name" value="Nitrilotriacetate_monoxgenase"/>
    <property type="match status" value="1"/>
</dbReference>
<dbReference type="SUPFAM" id="SSF51679">
    <property type="entry name" value="Bacterial luciferase-like"/>
    <property type="match status" value="1"/>
</dbReference>
<feature type="binding site" evidence="6">
    <location>
        <position position="149"/>
    </location>
    <ligand>
        <name>FMN</name>
        <dbReference type="ChEBI" id="CHEBI:58210"/>
    </ligand>
</feature>
<feature type="binding site" evidence="6">
    <location>
        <position position="145"/>
    </location>
    <ligand>
        <name>FMN</name>
        <dbReference type="ChEBI" id="CHEBI:58210"/>
    </ligand>
</feature>
<dbReference type="EMBL" id="WMBA01000051">
    <property type="protein sequence ID" value="MTD57608.1"/>
    <property type="molecule type" value="Genomic_DNA"/>
</dbReference>
<evidence type="ECO:0000313" key="9">
    <source>
        <dbReference type="EMBL" id="MTD57608.1"/>
    </source>
</evidence>
<keyword evidence="2 6" id="KW-0288">FMN</keyword>
<name>A0A6N7Z023_9PSEU</name>
<evidence type="ECO:0000256" key="6">
    <source>
        <dbReference type="PIRSR" id="PIRSR000337-1"/>
    </source>
</evidence>